<evidence type="ECO:0000256" key="3">
    <source>
        <dbReference type="SAM" id="SignalP"/>
    </source>
</evidence>
<feature type="signal peptide" evidence="3">
    <location>
        <begin position="1"/>
        <end position="23"/>
    </location>
</feature>
<protein>
    <recommendedName>
        <fullName evidence="6">Tetratricopeptide repeat protein</fullName>
    </recommendedName>
</protein>
<name>A0ABT5EJ68_9BACT</name>
<dbReference type="Proteomes" id="UP001221411">
    <property type="component" value="Unassembled WGS sequence"/>
</dbReference>
<sequence>MKKRAAGFFLALALLGATRPGVAQQGDVAAAEHLFKEALALMEKGDYEHACPRLAESHKLDSGVGTLLYLGDCQEKLGKLATAWATFREAADAARRAGQPEREKMGRARADALESKLSRLRIEVPDSVSREGLVVRRDALDVSAVLWNTAVPIDPGTYKIEANAPGKTPYSVSVVIEPGSATTTVTLPPLEDAKTIEAPPQPSPEPVKLPPPPPPPAPLPRPPPQGIGALGIAGIVVGGAGVLTMGASLGVGLAARARFDEASSFCDATYCDREGVVIRKDAKDLAGVGTTIFVPGAVLTAAGAALLVVSLATRGSADAAPKPRAVLTFGPGGIFARGSF</sequence>
<evidence type="ECO:0000256" key="1">
    <source>
        <dbReference type="SAM" id="MobiDB-lite"/>
    </source>
</evidence>
<evidence type="ECO:0008006" key="6">
    <source>
        <dbReference type="Google" id="ProtNLM"/>
    </source>
</evidence>
<keyword evidence="2" id="KW-1133">Transmembrane helix</keyword>
<keyword evidence="2" id="KW-0812">Transmembrane</keyword>
<feature type="compositionally biased region" description="Pro residues" evidence="1">
    <location>
        <begin position="199"/>
        <end position="223"/>
    </location>
</feature>
<reference evidence="4 5" key="1">
    <citation type="submission" date="2022-11" db="EMBL/GenBank/DDBJ databases">
        <title>Minimal conservation of predation-associated metabolite biosynthetic gene clusters underscores biosynthetic potential of Myxococcota including descriptions for ten novel species: Archangium lansinium sp. nov., Myxococcus landrumus sp. nov., Nannocystis bai.</title>
        <authorList>
            <person name="Ahearne A."/>
            <person name="Stevens C."/>
            <person name="Dowd S."/>
        </authorList>
    </citation>
    <scope>NUCLEOTIDE SEQUENCE [LARGE SCALE GENOMIC DNA]</scope>
    <source>
        <strain evidence="4 5">RJM3</strain>
    </source>
</reference>
<feature type="region of interest" description="Disordered" evidence="1">
    <location>
        <begin position="183"/>
        <end position="223"/>
    </location>
</feature>
<dbReference type="Gene3D" id="1.25.40.10">
    <property type="entry name" value="Tetratricopeptide repeat domain"/>
    <property type="match status" value="1"/>
</dbReference>
<keyword evidence="5" id="KW-1185">Reference proteome</keyword>
<organism evidence="4 5">
    <name type="scientific">Polyangium mundeleinium</name>
    <dbReference type="NCBI Taxonomy" id="2995306"/>
    <lineage>
        <taxon>Bacteria</taxon>
        <taxon>Pseudomonadati</taxon>
        <taxon>Myxococcota</taxon>
        <taxon>Polyangia</taxon>
        <taxon>Polyangiales</taxon>
        <taxon>Polyangiaceae</taxon>
        <taxon>Polyangium</taxon>
    </lineage>
</organism>
<evidence type="ECO:0000256" key="2">
    <source>
        <dbReference type="SAM" id="Phobius"/>
    </source>
</evidence>
<dbReference type="SUPFAM" id="SSF48452">
    <property type="entry name" value="TPR-like"/>
    <property type="match status" value="1"/>
</dbReference>
<evidence type="ECO:0000313" key="5">
    <source>
        <dbReference type="Proteomes" id="UP001221411"/>
    </source>
</evidence>
<feature type="transmembrane region" description="Helical" evidence="2">
    <location>
        <begin position="227"/>
        <end position="255"/>
    </location>
</feature>
<gene>
    <name evidence="4" type="ORF">POL67_08535</name>
</gene>
<dbReference type="RefSeq" id="WP_271916618.1">
    <property type="nucleotide sequence ID" value="NZ_JAQNDO010000001.1"/>
</dbReference>
<comment type="caution">
    <text evidence="4">The sequence shown here is derived from an EMBL/GenBank/DDBJ whole genome shotgun (WGS) entry which is preliminary data.</text>
</comment>
<evidence type="ECO:0000313" key="4">
    <source>
        <dbReference type="EMBL" id="MDC0741389.1"/>
    </source>
</evidence>
<proteinExistence type="predicted"/>
<dbReference type="EMBL" id="JAQNDO010000001">
    <property type="protein sequence ID" value="MDC0741389.1"/>
    <property type="molecule type" value="Genomic_DNA"/>
</dbReference>
<dbReference type="InterPro" id="IPR011990">
    <property type="entry name" value="TPR-like_helical_dom_sf"/>
</dbReference>
<feature type="chain" id="PRO_5047060333" description="Tetratricopeptide repeat protein" evidence="3">
    <location>
        <begin position="24"/>
        <end position="340"/>
    </location>
</feature>
<keyword evidence="3" id="KW-0732">Signal</keyword>
<keyword evidence="2" id="KW-0472">Membrane</keyword>
<accession>A0ABT5EJ68</accession>